<reference evidence="9" key="1">
    <citation type="submission" date="2023-05" db="EMBL/GenBank/DDBJ databases">
        <authorList>
            <person name="Huff M."/>
        </authorList>
    </citation>
    <scope>NUCLEOTIDE SEQUENCE</scope>
</reference>
<dbReference type="InterPro" id="IPR002401">
    <property type="entry name" value="Cyt_P450_E_grp-I"/>
</dbReference>
<protein>
    <recommendedName>
        <fullName evidence="11">Cytochrome P450</fullName>
    </recommendedName>
</protein>
<evidence type="ECO:0000256" key="8">
    <source>
        <dbReference type="ARBA" id="ARBA00023033"/>
    </source>
</evidence>
<evidence type="ECO:0000256" key="3">
    <source>
        <dbReference type="ARBA" id="ARBA00022617"/>
    </source>
</evidence>
<evidence type="ECO:0000313" key="9">
    <source>
        <dbReference type="EMBL" id="CAI9771701.1"/>
    </source>
</evidence>
<evidence type="ECO:0000256" key="2">
    <source>
        <dbReference type="ARBA" id="ARBA00010617"/>
    </source>
</evidence>
<dbReference type="InterPro" id="IPR052306">
    <property type="entry name" value="CYP450_71D"/>
</dbReference>
<keyword evidence="7" id="KW-0408">Iron</keyword>
<dbReference type="PANTHER" id="PTHR47953:SF5">
    <property type="entry name" value="CYTOCHROME P450 71AV8-LIKE"/>
    <property type="match status" value="1"/>
</dbReference>
<keyword evidence="4" id="KW-0479">Metal-binding</keyword>
<comment type="subcellular location">
    <subcellularLocation>
        <location evidence="1">Membrane</location>
        <topology evidence="1">Single-pass type II membrane protein</topology>
    </subcellularLocation>
</comment>
<dbReference type="GO" id="GO:0005506">
    <property type="term" value="F:iron ion binding"/>
    <property type="evidence" value="ECO:0007669"/>
    <property type="project" value="InterPro"/>
</dbReference>
<evidence type="ECO:0000256" key="6">
    <source>
        <dbReference type="ARBA" id="ARBA00023002"/>
    </source>
</evidence>
<keyword evidence="5" id="KW-0735">Signal-anchor</keyword>
<evidence type="ECO:0000256" key="1">
    <source>
        <dbReference type="ARBA" id="ARBA00004606"/>
    </source>
</evidence>
<evidence type="ECO:0000256" key="7">
    <source>
        <dbReference type="ARBA" id="ARBA00023004"/>
    </source>
</evidence>
<organism evidence="9 10">
    <name type="scientific">Fraxinus pennsylvanica</name>
    <dbReference type="NCBI Taxonomy" id="56036"/>
    <lineage>
        <taxon>Eukaryota</taxon>
        <taxon>Viridiplantae</taxon>
        <taxon>Streptophyta</taxon>
        <taxon>Embryophyta</taxon>
        <taxon>Tracheophyta</taxon>
        <taxon>Spermatophyta</taxon>
        <taxon>Magnoliopsida</taxon>
        <taxon>eudicotyledons</taxon>
        <taxon>Gunneridae</taxon>
        <taxon>Pentapetalae</taxon>
        <taxon>asterids</taxon>
        <taxon>lamiids</taxon>
        <taxon>Lamiales</taxon>
        <taxon>Oleaceae</taxon>
        <taxon>Oleeae</taxon>
        <taxon>Fraxinus</taxon>
    </lineage>
</organism>
<keyword evidence="6" id="KW-0560">Oxidoreductase</keyword>
<keyword evidence="10" id="KW-1185">Reference proteome</keyword>
<dbReference type="GO" id="GO:0004497">
    <property type="term" value="F:monooxygenase activity"/>
    <property type="evidence" value="ECO:0007669"/>
    <property type="project" value="UniProtKB-KW"/>
</dbReference>
<dbReference type="AlphaFoldDB" id="A0AAD2E1W5"/>
<keyword evidence="8" id="KW-0503">Monooxygenase</keyword>
<gene>
    <name evidence="9" type="ORF">FPE_LOCUS19131</name>
</gene>
<sequence length="108" mass="12744">MEIEIRPWELQKTEEKDRYVLPMVRLKESGELDFPITNDNIKAVIFDMFSAGTESSSSTLDWTMAELMKHPRVMRTPNIKKIRKKPCEIKVFLEFQVKILIACVQYHL</sequence>
<dbReference type="GO" id="GO:0016020">
    <property type="term" value="C:membrane"/>
    <property type="evidence" value="ECO:0007669"/>
    <property type="project" value="UniProtKB-SubCell"/>
</dbReference>
<evidence type="ECO:0000256" key="4">
    <source>
        <dbReference type="ARBA" id="ARBA00022723"/>
    </source>
</evidence>
<dbReference type="GO" id="GO:0020037">
    <property type="term" value="F:heme binding"/>
    <property type="evidence" value="ECO:0007669"/>
    <property type="project" value="InterPro"/>
</dbReference>
<dbReference type="InterPro" id="IPR036396">
    <property type="entry name" value="Cyt_P450_sf"/>
</dbReference>
<keyword evidence="3" id="KW-0349">Heme</keyword>
<dbReference type="SUPFAM" id="SSF48264">
    <property type="entry name" value="Cytochrome P450"/>
    <property type="match status" value="1"/>
</dbReference>
<dbReference type="PRINTS" id="PR00463">
    <property type="entry name" value="EP450I"/>
</dbReference>
<comment type="similarity">
    <text evidence="2">Belongs to the cytochrome P450 family.</text>
</comment>
<dbReference type="Pfam" id="PF00067">
    <property type="entry name" value="p450"/>
    <property type="match status" value="1"/>
</dbReference>
<name>A0AAD2E1W5_9LAMI</name>
<proteinExistence type="inferred from homology"/>
<dbReference type="EMBL" id="OU503046">
    <property type="protein sequence ID" value="CAI9771701.1"/>
    <property type="molecule type" value="Genomic_DNA"/>
</dbReference>
<dbReference type="Gene3D" id="1.10.630.10">
    <property type="entry name" value="Cytochrome P450"/>
    <property type="match status" value="1"/>
</dbReference>
<evidence type="ECO:0000313" key="10">
    <source>
        <dbReference type="Proteomes" id="UP000834106"/>
    </source>
</evidence>
<dbReference type="InterPro" id="IPR001128">
    <property type="entry name" value="Cyt_P450"/>
</dbReference>
<evidence type="ECO:0000256" key="5">
    <source>
        <dbReference type="ARBA" id="ARBA00022968"/>
    </source>
</evidence>
<dbReference type="Proteomes" id="UP000834106">
    <property type="component" value="Chromosome 11"/>
</dbReference>
<keyword evidence="5" id="KW-0812">Transmembrane</keyword>
<evidence type="ECO:0008006" key="11">
    <source>
        <dbReference type="Google" id="ProtNLM"/>
    </source>
</evidence>
<dbReference type="GO" id="GO:0016705">
    <property type="term" value="F:oxidoreductase activity, acting on paired donors, with incorporation or reduction of molecular oxygen"/>
    <property type="evidence" value="ECO:0007669"/>
    <property type="project" value="InterPro"/>
</dbReference>
<accession>A0AAD2E1W5</accession>
<dbReference type="PANTHER" id="PTHR47953">
    <property type="entry name" value="OS08G0105600 PROTEIN"/>
    <property type="match status" value="1"/>
</dbReference>